<organism evidence="6 7">
    <name type="scientific">Owenia fusiformis</name>
    <name type="common">Polychaete worm</name>
    <dbReference type="NCBI Taxonomy" id="6347"/>
    <lineage>
        <taxon>Eukaryota</taxon>
        <taxon>Metazoa</taxon>
        <taxon>Spiralia</taxon>
        <taxon>Lophotrochozoa</taxon>
        <taxon>Annelida</taxon>
        <taxon>Polychaeta</taxon>
        <taxon>Sedentaria</taxon>
        <taxon>Canalipalpata</taxon>
        <taxon>Sabellida</taxon>
        <taxon>Oweniida</taxon>
        <taxon>Oweniidae</taxon>
        <taxon>Owenia</taxon>
    </lineage>
</organism>
<evidence type="ECO:0000256" key="1">
    <source>
        <dbReference type="ARBA" id="ARBA00005964"/>
    </source>
</evidence>
<keyword evidence="7" id="KW-1185">Reference proteome</keyword>
<dbReference type="Proteomes" id="UP000749559">
    <property type="component" value="Unassembled WGS sequence"/>
</dbReference>
<evidence type="ECO:0000256" key="2">
    <source>
        <dbReference type="ARBA" id="ARBA00022487"/>
    </source>
</evidence>
<keyword evidence="3 4" id="KW-0378">Hydrolase</keyword>
<evidence type="ECO:0000259" key="5">
    <source>
        <dbReference type="Pfam" id="PF00135"/>
    </source>
</evidence>
<reference evidence="6" key="1">
    <citation type="submission" date="2022-03" db="EMBL/GenBank/DDBJ databases">
        <authorList>
            <person name="Martin C."/>
        </authorList>
    </citation>
    <scope>NUCLEOTIDE SEQUENCE</scope>
</reference>
<dbReference type="PANTHER" id="PTHR43918">
    <property type="entry name" value="ACETYLCHOLINESTERASE"/>
    <property type="match status" value="1"/>
</dbReference>
<dbReference type="PANTHER" id="PTHR43918:SF4">
    <property type="entry name" value="CARBOXYLIC ESTER HYDROLASE"/>
    <property type="match status" value="1"/>
</dbReference>
<feature type="domain" description="Carboxylesterase type B" evidence="5">
    <location>
        <begin position="24"/>
        <end position="514"/>
    </location>
</feature>
<keyword evidence="4" id="KW-0732">Signal</keyword>
<feature type="signal peptide" evidence="4">
    <location>
        <begin position="1"/>
        <end position="22"/>
    </location>
</feature>
<dbReference type="EMBL" id="CAIIXF020000012">
    <property type="protein sequence ID" value="CAH1801283.1"/>
    <property type="molecule type" value="Genomic_DNA"/>
</dbReference>
<dbReference type="Pfam" id="PF00135">
    <property type="entry name" value="COesterase"/>
    <property type="match status" value="1"/>
</dbReference>
<evidence type="ECO:0000313" key="6">
    <source>
        <dbReference type="EMBL" id="CAH1801283.1"/>
    </source>
</evidence>
<evidence type="ECO:0000313" key="7">
    <source>
        <dbReference type="Proteomes" id="UP000749559"/>
    </source>
</evidence>
<comment type="caution">
    <text evidence="6">The sequence shown here is derived from an EMBL/GenBank/DDBJ whole genome shotgun (WGS) entry which is preliminary data.</text>
</comment>
<dbReference type="InterPro" id="IPR019826">
    <property type="entry name" value="Carboxylesterase_B_AS"/>
</dbReference>
<dbReference type="InterPro" id="IPR002018">
    <property type="entry name" value="CarbesteraseB"/>
</dbReference>
<sequence>MALWTLLLVQFTFLYLGTQGQGGPIVEVGVGSTVRGVEEFMPNSNKPVYNFMGIPFAAPPINNLRFQPPQEIPLWTGELDGTDYGDICPNAFPWLPAISENCLFLNVWTPSTSQNSNMAVMVWMAGGGLQFGDGDIYEGTELAALEDVVVVTFNFRVGVLGFLTMGDSNAPGNVGILDQRMAFQWVQRHIQSFGGNPDAVTIFGESAGAMSVSYHLVSPMSRGLYLRAIGQSGVSTSCGTMCVVPTEVAVNRSFVIAQSVGCPQRDSAGVIACLRNLDWEDIEDHSFEYLPGPYMDGTFFTDFPLSTYSTGEFNRVDYLLGFNHDEGYMALGDLEPNRENIAALIRDNLAATYPENLDAIHQACMDVYVDYDSMVTDEDYERAYSYLLGDRGFAGPSHDVARKHSIHARTFLYLFNHRPQWLDLPAWVTAVHASDIPYVFGEPFTDSLLEFNEAGRALSRQMMTYWANFAKTGDPNGNGLPVWPQVNCSSSHHMELVENPRAGERFQTARMTLWMDTIPALDTSRIYRGMPWACPS</sequence>
<gene>
    <name evidence="6" type="ORF">OFUS_LOCUS25090</name>
</gene>
<name>A0A8S4QB96_OWEFU</name>
<dbReference type="SUPFAM" id="SSF53474">
    <property type="entry name" value="alpha/beta-Hydrolases"/>
    <property type="match status" value="1"/>
</dbReference>
<accession>A0A8S4QB96</accession>
<dbReference type="GO" id="GO:0052689">
    <property type="term" value="F:carboxylic ester hydrolase activity"/>
    <property type="evidence" value="ECO:0007669"/>
    <property type="project" value="UniProtKB-KW"/>
</dbReference>
<feature type="chain" id="PRO_5035968284" description="Carboxylic ester hydrolase" evidence="4">
    <location>
        <begin position="23"/>
        <end position="536"/>
    </location>
</feature>
<dbReference type="InterPro" id="IPR050654">
    <property type="entry name" value="AChE-related_enzymes"/>
</dbReference>
<dbReference type="AlphaFoldDB" id="A0A8S4QB96"/>
<dbReference type="OrthoDB" id="408631at2759"/>
<dbReference type="PROSITE" id="PS00122">
    <property type="entry name" value="CARBOXYLESTERASE_B_1"/>
    <property type="match status" value="1"/>
</dbReference>
<dbReference type="Gene3D" id="3.40.50.1820">
    <property type="entry name" value="alpha/beta hydrolase"/>
    <property type="match status" value="1"/>
</dbReference>
<protein>
    <recommendedName>
        <fullName evidence="4">Carboxylic ester hydrolase</fullName>
        <ecNumber evidence="4">3.1.1.-</ecNumber>
    </recommendedName>
</protein>
<proteinExistence type="inferred from homology"/>
<evidence type="ECO:0000256" key="4">
    <source>
        <dbReference type="RuleBase" id="RU361235"/>
    </source>
</evidence>
<keyword evidence="2" id="KW-0719">Serine esterase</keyword>
<evidence type="ECO:0000256" key="3">
    <source>
        <dbReference type="ARBA" id="ARBA00022801"/>
    </source>
</evidence>
<dbReference type="EC" id="3.1.1.-" evidence="4"/>
<dbReference type="InterPro" id="IPR029058">
    <property type="entry name" value="AB_hydrolase_fold"/>
</dbReference>
<comment type="similarity">
    <text evidence="1 4">Belongs to the type-B carboxylesterase/lipase family.</text>
</comment>